<dbReference type="Proteomes" id="UP000235965">
    <property type="component" value="Unassembled WGS sequence"/>
</dbReference>
<gene>
    <name evidence="2" type="ORF">B7P43_G18326</name>
</gene>
<dbReference type="STRING" id="105785.A0A2J7PMA8"/>
<organism evidence="2 3">
    <name type="scientific">Cryptotermes secundus</name>
    <dbReference type="NCBI Taxonomy" id="105785"/>
    <lineage>
        <taxon>Eukaryota</taxon>
        <taxon>Metazoa</taxon>
        <taxon>Ecdysozoa</taxon>
        <taxon>Arthropoda</taxon>
        <taxon>Hexapoda</taxon>
        <taxon>Insecta</taxon>
        <taxon>Pterygota</taxon>
        <taxon>Neoptera</taxon>
        <taxon>Polyneoptera</taxon>
        <taxon>Dictyoptera</taxon>
        <taxon>Blattodea</taxon>
        <taxon>Blattoidea</taxon>
        <taxon>Termitoidae</taxon>
        <taxon>Kalotermitidae</taxon>
        <taxon>Cryptotermitinae</taxon>
        <taxon>Cryptotermes</taxon>
    </lineage>
</organism>
<accession>A0A2J7PMA8</accession>
<feature type="region of interest" description="Disordered" evidence="1">
    <location>
        <begin position="1"/>
        <end position="35"/>
    </location>
</feature>
<dbReference type="AlphaFoldDB" id="A0A2J7PMA8"/>
<evidence type="ECO:0000313" key="3">
    <source>
        <dbReference type="Proteomes" id="UP000235965"/>
    </source>
</evidence>
<proteinExistence type="predicted"/>
<dbReference type="EMBL" id="NEVH01024189">
    <property type="protein sequence ID" value="PNF17474.1"/>
    <property type="molecule type" value="Genomic_DNA"/>
</dbReference>
<sequence length="91" mass="10357">MLSTDKIISSVGVQPEEREESENEEEVDSATSKKISHGTALNHLESLLDYLDSEENSLLSDMLILRRLRKDICKKENAAKKQTTILNFFKC</sequence>
<keyword evidence="3" id="KW-1185">Reference proteome</keyword>
<protein>
    <submittedName>
        <fullName evidence="2">Uncharacterized protein</fullName>
    </submittedName>
</protein>
<name>A0A2J7PMA8_9NEOP</name>
<evidence type="ECO:0000313" key="2">
    <source>
        <dbReference type="EMBL" id="PNF17474.1"/>
    </source>
</evidence>
<reference evidence="2 3" key="1">
    <citation type="submission" date="2017-12" db="EMBL/GenBank/DDBJ databases">
        <title>Hemimetabolous genomes reveal molecular basis of termite eusociality.</title>
        <authorList>
            <person name="Harrison M.C."/>
            <person name="Jongepier E."/>
            <person name="Robertson H.M."/>
            <person name="Arning N."/>
            <person name="Bitard-Feildel T."/>
            <person name="Chao H."/>
            <person name="Childers C.P."/>
            <person name="Dinh H."/>
            <person name="Doddapaneni H."/>
            <person name="Dugan S."/>
            <person name="Gowin J."/>
            <person name="Greiner C."/>
            <person name="Han Y."/>
            <person name="Hu H."/>
            <person name="Hughes D.S.T."/>
            <person name="Huylmans A.-K."/>
            <person name="Kemena C."/>
            <person name="Kremer L.P.M."/>
            <person name="Lee S.L."/>
            <person name="Lopez-Ezquerra A."/>
            <person name="Mallet L."/>
            <person name="Monroy-Kuhn J.M."/>
            <person name="Moser A."/>
            <person name="Murali S.C."/>
            <person name="Muzny D.M."/>
            <person name="Otani S."/>
            <person name="Piulachs M.-D."/>
            <person name="Poelchau M."/>
            <person name="Qu J."/>
            <person name="Schaub F."/>
            <person name="Wada-Katsumata A."/>
            <person name="Worley K.C."/>
            <person name="Xie Q."/>
            <person name="Ylla G."/>
            <person name="Poulsen M."/>
            <person name="Gibbs R.A."/>
            <person name="Schal C."/>
            <person name="Richards S."/>
            <person name="Belles X."/>
            <person name="Korb J."/>
            <person name="Bornberg-Bauer E."/>
        </authorList>
    </citation>
    <scope>NUCLEOTIDE SEQUENCE [LARGE SCALE GENOMIC DNA]</scope>
    <source>
        <tissue evidence="2">Whole body</tissue>
    </source>
</reference>
<feature type="compositionally biased region" description="Acidic residues" evidence="1">
    <location>
        <begin position="17"/>
        <end position="28"/>
    </location>
</feature>
<dbReference type="InParanoid" id="A0A2J7PMA8"/>
<evidence type="ECO:0000256" key="1">
    <source>
        <dbReference type="SAM" id="MobiDB-lite"/>
    </source>
</evidence>
<comment type="caution">
    <text evidence="2">The sequence shown here is derived from an EMBL/GenBank/DDBJ whole genome shotgun (WGS) entry which is preliminary data.</text>
</comment>